<evidence type="ECO:0000313" key="2">
    <source>
        <dbReference type="Proteomes" id="UP000001959"/>
    </source>
</evidence>
<dbReference type="Proteomes" id="UP000001959">
    <property type="component" value="Chromosome"/>
</dbReference>
<keyword evidence="2" id="KW-1185">Reference proteome</keyword>
<sequence>MPTTGERALFMPASPLESAHHKSALLTVNRSCEGKVGAPRERALYKRSEQS</sequence>
<dbReference type="AlphaFoldDB" id="Q0BWG7"/>
<evidence type="ECO:0000313" key="1">
    <source>
        <dbReference type="EMBL" id="ABI77599.1"/>
    </source>
</evidence>
<dbReference type="HOGENOM" id="CLU_3099695_0_0_5"/>
<name>Q0BWG7_HYPNA</name>
<dbReference type="KEGG" id="hne:HNE_3505"/>
<protein>
    <submittedName>
        <fullName evidence="1">Uncharacterized protein</fullName>
    </submittedName>
</protein>
<dbReference type="EMBL" id="CP000158">
    <property type="protein sequence ID" value="ABI77599.1"/>
    <property type="molecule type" value="Genomic_DNA"/>
</dbReference>
<gene>
    <name evidence="1" type="ordered locus">HNE_3505</name>
</gene>
<accession>Q0BWG7</accession>
<organism evidence="1 2">
    <name type="scientific">Hyphomonas neptunium (strain ATCC 15444)</name>
    <dbReference type="NCBI Taxonomy" id="228405"/>
    <lineage>
        <taxon>Bacteria</taxon>
        <taxon>Pseudomonadati</taxon>
        <taxon>Pseudomonadota</taxon>
        <taxon>Alphaproteobacteria</taxon>
        <taxon>Hyphomonadales</taxon>
        <taxon>Hyphomonadaceae</taxon>
        <taxon>Hyphomonas</taxon>
    </lineage>
</organism>
<reference evidence="1 2" key="1">
    <citation type="journal article" date="2006" name="J. Bacteriol.">
        <title>Comparative genomic evidence for a close relationship between the dimorphic prosthecate bacteria Hyphomonas neptunium and Caulobacter crescentus.</title>
        <authorList>
            <person name="Badger J.H."/>
            <person name="Hoover T.R."/>
            <person name="Brun Y.V."/>
            <person name="Weiner R.M."/>
            <person name="Laub M.T."/>
            <person name="Alexandre G."/>
            <person name="Mrazek J."/>
            <person name="Ren Q."/>
            <person name="Paulsen I.T."/>
            <person name="Nelson K.E."/>
            <person name="Khouri H.M."/>
            <person name="Radune D."/>
            <person name="Sosa J."/>
            <person name="Dodson R.J."/>
            <person name="Sullivan S.A."/>
            <person name="Rosovitz M.J."/>
            <person name="Madupu R."/>
            <person name="Brinkac L.M."/>
            <person name="Durkin A.S."/>
            <person name="Daugherty S.C."/>
            <person name="Kothari S.P."/>
            <person name="Giglio M.G."/>
            <person name="Zhou L."/>
            <person name="Haft D.H."/>
            <person name="Selengut J.D."/>
            <person name="Davidsen T.M."/>
            <person name="Yang Q."/>
            <person name="Zafar N."/>
            <person name="Ward N.L."/>
        </authorList>
    </citation>
    <scope>NUCLEOTIDE SEQUENCE [LARGE SCALE GENOMIC DNA]</scope>
    <source>
        <strain evidence="1 2">ATCC 15444</strain>
    </source>
</reference>
<proteinExistence type="predicted"/>